<protein>
    <submittedName>
        <fullName evidence="1">Uncharacterized protein</fullName>
    </submittedName>
</protein>
<name>A0A929PU78_9SPHI</name>
<keyword evidence="2" id="KW-1185">Reference proteome</keyword>
<reference evidence="1" key="1">
    <citation type="submission" date="2020-10" db="EMBL/GenBank/DDBJ databases">
        <title>Mucilaginibacter mali sp. nov., isolated from rhizosphere soil of apple orchard.</title>
        <authorList>
            <person name="Lee J.-S."/>
            <person name="Kim H.S."/>
            <person name="Kim J.-S."/>
        </authorList>
    </citation>
    <scope>NUCLEOTIDE SEQUENCE</scope>
    <source>
        <strain evidence="1">KCTC 22746</strain>
    </source>
</reference>
<proteinExistence type="predicted"/>
<dbReference type="AlphaFoldDB" id="A0A929PU78"/>
<evidence type="ECO:0000313" key="2">
    <source>
        <dbReference type="Proteomes" id="UP000622475"/>
    </source>
</evidence>
<dbReference type="Proteomes" id="UP000622475">
    <property type="component" value="Unassembled WGS sequence"/>
</dbReference>
<dbReference type="EMBL" id="JADFFL010000001">
    <property type="protein sequence ID" value="MBE9660453.1"/>
    <property type="molecule type" value="Genomic_DNA"/>
</dbReference>
<evidence type="ECO:0000313" key="1">
    <source>
        <dbReference type="EMBL" id="MBE9660453.1"/>
    </source>
</evidence>
<comment type="caution">
    <text evidence="1">The sequence shown here is derived from an EMBL/GenBank/DDBJ whole genome shotgun (WGS) entry which is preliminary data.</text>
</comment>
<organism evidence="1 2">
    <name type="scientific">Mucilaginibacter myungsuensis</name>
    <dbReference type="NCBI Taxonomy" id="649104"/>
    <lineage>
        <taxon>Bacteria</taxon>
        <taxon>Pseudomonadati</taxon>
        <taxon>Bacteroidota</taxon>
        <taxon>Sphingobacteriia</taxon>
        <taxon>Sphingobacteriales</taxon>
        <taxon>Sphingobacteriaceae</taxon>
        <taxon>Mucilaginibacter</taxon>
    </lineage>
</organism>
<sequence length="67" mass="7523">MILNYYHAVELMSSLPTLLSDKLDQKLENVANAKAEDTLEKEENAATIVEMWGFNSDLLEVNGAAFY</sequence>
<dbReference type="RefSeq" id="WP_194109654.1">
    <property type="nucleotide sequence ID" value="NZ_JADFFL010000001.1"/>
</dbReference>
<accession>A0A929PU78</accession>
<gene>
    <name evidence="1" type="ORF">IRJ16_01015</name>
</gene>